<dbReference type="Proteomes" id="UP001148786">
    <property type="component" value="Unassembled WGS sequence"/>
</dbReference>
<dbReference type="AlphaFoldDB" id="A0A9W8JU13"/>
<accession>A0A9W8JU13</accession>
<proteinExistence type="predicted"/>
<name>A0A9W8JU13_9AGAR</name>
<sequence>MGSLAPALIVRNVVHGLHRSTLRASRSYRRRPNAVWIVCEDGTVSRGKDGTLPAFTKGVEVRPPLHKVEVVVGSVGVEGKVRGRVRVLNEHEGTWKQARPKLSIRVFAAVVDKLSR</sequence>
<comment type="caution">
    <text evidence="1">The sequence shown here is derived from an EMBL/GenBank/DDBJ whole genome shotgun (WGS) entry which is preliminary data.</text>
</comment>
<reference evidence="1" key="1">
    <citation type="submission" date="2022-07" db="EMBL/GenBank/DDBJ databases">
        <title>Genome Sequence of Agrocybe chaxingu.</title>
        <authorList>
            <person name="Buettner E."/>
        </authorList>
    </citation>
    <scope>NUCLEOTIDE SEQUENCE</scope>
    <source>
        <strain evidence="1">MP-N11</strain>
    </source>
</reference>
<evidence type="ECO:0000313" key="1">
    <source>
        <dbReference type="EMBL" id="KAJ3501945.1"/>
    </source>
</evidence>
<keyword evidence="2" id="KW-1185">Reference proteome</keyword>
<dbReference type="EMBL" id="JANKHO010001353">
    <property type="protein sequence ID" value="KAJ3501945.1"/>
    <property type="molecule type" value="Genomic_DNA"/>
</dbReference>
<organism evidence="1 2">
    <name type="scientific">Agrocybe chaxingu</name>
    <dbReference type="NCBI Taxonomy" id="84603"/>
    <lineage>
        <taxon>Eukaryota</taxon>
        <taxon>Fungi</taxon>
        <taxon>Dikarya</taxon>
        <taxon>Basidiomycota</taxon>
        <taxon>Agaricomycotina</taxon>
        <taxon>Agaricomycetes</taxon>
        <taxon>Agaricomycetidae</taxon>
        <taxon>Agaricales</taxon>
        <taxon>Agaricineae</taxon>
        <taxon>Strophariaceae</taxon>
        <taxon>Agrocybe</taxon>
    </lineage>
</organism>
<gene>
    <name evidence="1" type="ORF">NLJ89_g9110</name>
</gene>
<protein>
    <submittedName>
        <fullName evidence="1">Uncharacterized protein</fullName>
    </submittedName>
</protein>
<evidence type="ECO:0000313" key="2">
    <source>
        <dbReference type="Proteomes" id="UP001148786"/>
    </source>
</evidence>